<evidence type="ECO:0000259" key="1">
    <source>
        <dbReference type="Pfam" id="PF13579"/>
    </source>
</evidence>
<proteinExistence type="predicted"/>
<name>A0A5P3MRD4_NEIAN</name>
<protein>
    <submittedName>
        <fullName evidence="2">Glycosyltransferase</fullName>
    </submittedName>
</protein>
<dbReference type="Pfam" id="PF13579">
    <property type="entry name" value="Glyco_trans_4_4"/>
    <property type="match status" value="1"/>
</dbReference>
<dbReference type="Pfam" id="PF13692">
    <property type="entry name" value="Glyco_trans_1_4"/>
    <property type="match status" value="1"/>
</dbReference>
<evidence type="ECO:0000313" key="2">
    <source>
        <dbReference type="EMBL" id="QEY23635.1"/>
    </source>
</evidence>
<organism evidence="2 3">
    <name type="scientific">Neisseria animalis</name>
    <dbReference type="NCBI Taxonomy" id="492"/>
    <lineage>
        <taxon>Bacteria</taxon>
        <taxon>Pseudomonadati</taxon>
        <taxon>Pseudomonadota</taxon>
        <taxon>Betaproteobacteria</taxon>
        <taxon>Neisseriales</taxon>
        <taxon>Neisseriaceae</taxon>
        <taxon>Neisseria</taxon>
    </lineage>
</organism>
<accession>A0A5P3MRD4</accession>
<dbReference type="GO" id="GO:0016757">
    <property type="term" value="F:glycosyltransferase activity"/>
    <property type="evidence" value="ECO:0007669"/>
    <property type="project" value="UniProtKB-ARBA"/>
</dbReference>
<dbReference type="RefSeq" id="WP_123795031.1">
    <property type="nucleotide sequence ID" value="NZ_CP031699.1"/>
</dbReference>
<keyword evidence="3" id="KW-1185">Reference proteome</keyword>
<sequence>MNIAIAAPFCSLPSEPHFNRFWYLATLLAQTHNVLLITSNFRHYDKTFRRPEDAEAASQGNLNVLLLPESGYTRNVSLRRLYSHRVFVRHFRNWLQHQPQGAWDIIYSAYPLIATNLLLGEHKTRLGCKLVLDVQDVWPESFSSVIPLLKKIPHRLLPFAARADQAYKNADGLIAVSQTYLERAREANPDVPAEAVFIGADFPKLEAAPARTFDGGKIRFFYLGTLSFSYDVETVCRGILQLHREGAAVELHILGGGPDEARLKQYESEAVCFYGYLPYAEMMSVAKGCDIAVNPIHAHAMQSVTNKLSDYMALQKPVLNSQTDAEAVRLLSLLPHEHYRSGNVEDFVRAARRLMPRHREKADGRQVENLFKRDISYRKIISLIESLNRE</sequence>
<dbReference type="PANTHER" id="PTHR12526">
    <property type="entry name" value="GLYCOSYLTRANSFERASE"/>
    <property type="match status" value="1"/>
</dbReference>
<dbReference type="Proteomes" id="UP000325536">
    <property type="component" value="Chromosome"/>
</dbReference>
<dbReference type="AlphaFoldDB" id="A0A5P3MRD4"/>
<gene>
    <name evidence="2" type="ORF">D0T90_03235</name>
</gene>
<dbReference type="OrthoDB" id="9787293at2"/>
<evidence type="ECO:0000313" key="3">
    <source>
        <dbReference type="Proteomes" id="UP000325536"/>
    </source>
</evidence>
<feature type="domain" description="Glycosyltransferase subfamily 4-like N-terminal" evidence="1">
    <location>
        <begin position="25"/>
        <end position="194"/>
    </location>
</feature>
<dbReference type="Gene3D" id="3.40.50.2000">
    <property type="entry name" value="Glycogen Phosphorylase B"/>
    <property type="match status" value="2"/>
</dbReference>
<dbReference type="InterPro" id="IPR028098">
    <property type="entry name" value="Glyco_trans_4-like_N"/>
</dbReference>
<dbReference type="KEGG" id="naq:D0T90_03235"/>
<dbReference type="EMBL" id="CP031699">
    <property type="protein sequence ID" value="QEY23635.1"/>
    <property type="molecule type" value="Genomic_DNA"/>
</dbReference>
<dbReference type="SUPFAM" id="SSF53756">
    <property type="entry name" value="UDP-Glycosyltransferase/glycogen phosphorylase"/>
    <property type="match status" value="1"/>
</dbReference>
<reference evidence="2 3" key="1">
    <citation type="submission" date="2018-08" db="EMBL/GenBank/DDBJ databases">
        <title>Neisseria animalis ATCC 49930 complete genome.</title>
        <authorList>
            <person name="Veseli I.A."/>
            <person name="Mascarenhas dos Santos A.C."/>
            <person name="Buttler R."/>
            <person name="Pombert J.-F."/>
        </authorList>
    </citation>
    <scope>NUCLEOTIDE SEQUENCE [LARGE SCALE GENOMIC DNA]</scope>
    <source>
        <strain evidence="2 3">ATCC 49930</strain>
    </source>
</reference>
<keyword evidence="2" id="KW-0808">Transferase</keyword>